<comment type="similarity">
    <text evidence="9">Belongs to the MntA antitoxin family.</text>
</comment>
<gene>
    <name evidence="11" type="ORF">EWV53_09700</name>
</gene>
<dbReference type="PANTHER" id="PTHR33571:SF12">
    <property type="entry name" value="BSL3053 PROTEIN"/>
    <property type="match status" value="1"/>
</dbReference>
<keyword evidence="4" id="KW-0548">Nucleotidyltransferase</keyword>
<dbReference type="Proteomes" id="UP000317165">
    <property type="component" value="Unassembled WGS sequence"/>
</dbReference>
<keyword evidence="5" id="KW-0479">Metal-binding</keyword>
<evidence type="ECO:0000256" key="5">
    <source>
        <dbReference type="ARBA" id="ARBA00022723"/>
    </source>
</evidence>
<keyword evidence="6" id="KW-0547">Nucleotide-binding</keyword>
<dbReference type="AlphaFoldDB" id="A0A552Q0Z8"/>
<evidence type="ECO:0000256" key="1">
    <source>
        <dbReference type="ARBA" id="ARBA00001946"/>
    </source>
</evidence>
<evidence type="ECO:0000313" key="12">
    <source>
        <dbReference type="Proteomes" id="UP000317165"/>
    </source>
</evidence>
<sequence>MNNNILYQRLGVDPQKVQEFCQKAKISELCLFGSILRDDFKPDSDIDILVTFNPDITMSLLQFVDLEYQLQDLFNRPVDLLEKTTVEKDFNWIRRQEILNNYQVIYESQSILSA</sequence>
<evidence type="ECO:0000256" key="6">
    <source>
        <dbReference type="ARBA" id="ARBA00022741"/>
    </source>
</evidence>
<feature type="domain" description="Polymerase nucleotidyl transferase" evidence="10">
    <location>
        <begin position="17"/>
        <end position="103"/>
    </location>
</feature>
<dbReference type="GO" id="GO:0046872">
    <property type="term" value="F:metal ion binding"/>
    <property type="evidence" value="ECO:0007669"/>
    <property type="project" value="UniProtKB-KW"/>
</dbReference>
<comment type="cofactor">
    <cofactor evidence="1">
        <name>Mg(2+)</name>
        <dbReference type="ChEBI" id="CHEBI:18420"/>
    </cofactor>
</comment>
<evidence type="ECO:0000256" key="7">
    <source>
        <dbReference type="ARBA" id="ARBA00022840"/>
    </source>
</evidence>
<protein>
    <submittedName>
        <fullName evidence="11">DNA polymerase subunit beta</fullName>
    </submittedName>
</protein>
<dbReference type="InterPro" id="IPR002934">
    <property type="entry name" value="Polymerase_NTP_transf_dom"/>
</dbReference>
<accession>A0A552Q0Z8</accession>
<dbReference type="GO" id="GO:0016779">
    <property type="term" value="F:nucleotidyltransferase activity"/>
    <property type="evidence" value="ECO:0007669"/>
    <property type="project" value="UniProtKB-KW"/>
</dbReference>
<keyword evidence="3" id="KW-0808">Transferase</keyword>
<evidence type="ECO:0000256" key="8">
    <source>
        <dbReference type="ARBA" id="ARBA00022842"/>
    </source>
</evidence>
<dbReference type="GO" id="GO:0005524">
    <property type="term" value="F:ATP binding"/>
    <property type="evidence" value="ECO:0007669"/>
    <property type="project" value="UniProtKB-KW"/>
</dbReference>
<keyword evidence="2" id="KW-1277">Toxin-antitoxin system</keyword>
<proteinExistence type="inferred from homology"/>
<organism evidence="11 12">
    <name type="scientific">Microcystis panniformis Mp_MB_F_20051200_S9</name>
    <dbReference type="NCBI Taxonomy" id="2486223"/>
    <lineage>
        <taxon>Bacteria</taxon>
        <taxon>Bacillati</taxon>
        <taxon>Cyanobacteriota</taxon>
        <taxon>Cyanophyceae</taxon>
        <taxon>Oscillatoriophycideae</taxon>
        <taxon>Chroococcales</taxon>
        <taxon>Microcystaceae</taxon>
        <taxon>Microcystis</taxon>
    </lineage>
</organism>
<evidence type="ECO:0000256" key="3">
    <source>
        <dbReference type="ARBA" id="ARBA00022679"/>
    </source>
</evidence>
<dbReference type="EMBL" id="SFAC01000118">
    <property type="protein sequence ID" value="TRV62880.1"/>
    <property type="molecule type" value="Genomic_DNA"/>
</dbReference>
<keyword evidence="8" id="KW-0460">Magnesium</keyword>
<comment type="caution">
    <text evidence="11">The sequence shown here is derived from an EMBL/GenBank/DDBJ whole genome shotgun (WGS) entry which is preliminary data.</text>
</comment>
<dbReference type="Gene3D" id="3.30.460.10">
    <property type="entry name" value="Beta Polymerase, domain 2"/>
    <property type="match status" value="1"/>
</dbReference>
<dbReference type="SUPFAM" id="SSF81301">
    <property type="entry name" value="Nucleotidyltransferase"/>
    <property type="match status" value="1"/>
</dbReference>
<name>A0A552Q0Z8_9CHRO</name>
<reference evidence="11 12" key="1">
    <citation type="submission" date="2019-01" db="EMBL/GenBank/DDBJ databases">
        <title>Coherence of Microcystis species and biogeography revealed through population genomics.</title>
        <authorList>
            <person name="Perez-Carrascal O.M."/>
            <person name="Terrat Y."/>
            <person name="Giani A."/>
            <person name="Fortin N."/>
            <person name="Tromas N."/>
            <person name="Shapiro B.J."/>
        </authorList>
    </citation>
    <scope>NUCLEOTIDE SEQUENCE [LARGE SCALE GENOMIC DNA]</scope>
    <source>
        <strain evidence="11">Mp_MB_F_20051200_S9</strain>
    </source>
</reference>
<evidence type="ECO:0000259" key="10">
    <source>
        <dbReference type="Pfam" id="PF01909"/>
    </source>
</evidence>
<evidence type="ECO:0000313" key="11">
    <source>
        <dbReference type="EMBL" id="TRV62880.1"/>
    </source>
</evidence>
<dbReference type="PANTHER" id="PTHR33571">
    <property type="entry name" value="SSL8005 PROTEIN"/>
    <property type="match status" value="1"/>
</dbReference>
<keyword evidence="7" id="KW-0067">ATP-binding</keyword>
<dbReference type="Pfam" id="PF01909">
    <property type="entry name" value="NTP_transf_2"/>
    <property type="match status" value="1"/>
</dbReference>
<dbReference type="InterPro" id="IPR043519">
    <property type="entry name" value="NT_sf"/>
</dbReference>
<dbReference type="CDD" id="cd05403">
    <property type="entry name" value="NT_KNTase_like"/>
    <property type="match status" value="1"/>
</dbReference>
<dbReference type="InterPro" id="IPR052038">
    <property type="entry name" value="Type-VII_TA_antitoxin"/>
</dbReference>
<evidence type="ECO:0000256" key="4">
    <source>
        <dbReference type="ARBA" id="ARBA00022695"/>
    </source>
</evidence>
<evidence type="ECO:0000256" key="2">
    <source>
        <dbReference type="ARBA" id="ARBA00022649"/>
    </source>
</evidence>
<evidence type="ECO:0000256" key="9">
    <source>
        <dbReference type="ARBA" id="ARBA00038276"/>
    </source>
</evidence>